<dbReference type="Proteomes" id="UP000634476">
    <property type="component" value="Unassembled WGS sequence"/>
</dbReference>
<proteinExistence type="inferred from homology"/>
<comment type="similarity">
    <text evidence="1">Belongs to the AB hydrolase superfamily.</text>
</comment>
<evidence type="ECO:0000313" key="4">
    <source>
        <dbReference type="Proteomes" id="UP000634476"/>
    </source>
</evidence>
<accession>A0A8J3SVD5</accession>
<dbReference type="Gene3D" id="1.20.1440.110">
    <property type="entry name" value="acylaminoacyl peptidase"/>
    <property type="match status" value="1"/>
</dbReference>
<dbReference type="EMBL" id="BOOK01000016">
    <property type="protein sequence ID" value="GII00351.1"/>
    <property type="molecule type" value="Genomic_DNA"/>
</dbReference>
<keyword evidence="3" id="KW-0031">Aminopeptidase</keyword>
<dbReference type="SUPFAM" id="SSF53474">
    <property type="entry name" value="alpha/beta-Hydrolases"/>
    <property type="match status" value="1"/>
</dbReference>
<keyword evidence="2" id="KW-0378">Hydrolase</keyword>
<dbReference type="InterPro" id="IPR010520">
    <property type="entry name" value="FrsA-like"/>
</dbReference>
<dbReference type="PANTHER" id="PTHR22946:SF12">
    <property type="entry name" value="CONIDIAL PIGMENT BIOSYNTHESIS PROTEIN AYG1 (AFU_ORTHOLOGUE AFUA_2G17550)"/>
    <property type="match status" value="1"/>
</dbReference>
<sequence>MGMDALIFDRDVTFWYETLRSLGHIAYGGADFGEVMATAQRIVEGDYDSWHDEWRATADRVAAHAERSLAAGHRVSARDGFLRACTYYRSAEFFLHANPSDPRVTDAYRRGVRCFRTAAELSESRIEPVAIPYGDTVLPGYFYSAGDGRTPRPVVVMHNGFDGGAEEMHFFGAAALAERGYHVLTFDGPGQPGAIHGQGLTFRPDWENVIGPVLDHLLAIPGIDPERVALLGASMGGLLAPRAAAFEPRIKALVAFDGVYDMGAAVAGHFGGDRDAARAALSAESAPEIDEVLRELMAGDPVMRWAFTHGAWVTGARSPREYAARLLDYHLRDGIAERIACPTLVCSAAEDFAFAGQPEALYAHLTCPKTFLEFTAGEGGGAHCQSGAQRLAMARIGDWLDETFGETCTASADSGASPAFTALATS</sequence>
<keyword evidence="3" id="KW-0645">Protease</keyword>
<dbReference type="InterPro" id="IPR050261">
    <property type="entry name" value="FrsA_esterase"/>
</dbReference>
<name>A0A8J3SVD5_9ACTN</name>
<dbReference type="PANTHER" id="PTHR22946">
    <property type="entry name" value="DIENELACTONE HYDROLASE DOMAIN-CONTAINING PROTEIN-RELATED"/>
    <property type="match status" value="1"/>
</dbReference>
<comment type="caution">
    <text evidence="3">The sequence shown here is derived from an EMBL/GenBank/DDBJ whole genome shotgun (WGS) entry which is preliminary data.</text>
</comment>
<dbReference type="InterPro" id="IPR029058">
    <property type="entry name" value="AB_hydrolase_fold"/>
</dbReference>
<gene>
    <name evidence="3" type="ORF">Pta02_23590</name>
</gene>
<dbReference type="Gene3D" id="3.40.50.1820">
    <property type="entry name" value="alpha/beta hydrolase"/>
    <property type="match status" value="1"/>
</dbReference>
<dbReference type="Pfam" id="PF06500">
    <property type="entry name" value="FrsA-like"/>
    <property type="match status" value="1"/>
</dbReference>
<evidence type="ECO:0000313" key="3">
    <source>
        <dbReference type="EMBL" id="GII00351.1"/>
    </source>
</evidence>
<dbReference type="GO" id="GO:0004177">
    <property type="term" value="F:aminopeptidase activity"/>
    <property type="evidence" value="ECO:0007669"/>
    <property type="project" value="UniProtKB-KW"/>
</dbReference>
<dbReference type="AlphaFoldDB" id="A0A8J3SVD5"/>
<reference evidence="3" key="1">
    <citation type="submission" date="2021-01" db="EMBL/GenBank/DDBJ databases">
        <title>Whole genome shotgun sequence of Planobispora takensis NBRC 109077.</title>
        <authorList>
            <person name="Komaki H."/>
            <person name="Tamura T."/>
        </authorList>
    </citation>
    <scope>NUCLEOTIDE SEQUENCE</scope>
    <source>
        <strain evidence="3">NBRC 109077</strain>
    </source>
</reference>
<keyword evidence="4" id="KW-1185">Reference proteome</keyword>
<organism evidence="3 4">
    <name type="scientific">Planobispora takensis</name>
    <dbReference type="NCBI Taxonomy" id="1367882"/>
    <lineage>
        <taxon>Bacteria</taxon>
        <taxon>Bacillati</taxon>
        <taxon>Actinomycetota</taxon>
        <taxon>Actinomycetes</taxon>
        <taxon>Streptosporangiales</taxon>
        <taxon>Streptosporangiaceae</taxon>
        <taxon>Planobispora</taxon>
    </lineage>
</organism>
<protein>
    <submittedName>
        <fullName evidence="3">Dipeptidyl aminopeptidase</fullName>
    </submittedName>
</protein>
<evidence type="ECO:0000256" key="1">
    <source>
        <dbReference type="ARBA" id="ARBA00008645"/>
    </source>
</evidence>
<evidence type="ECO:0000256" key="2">
    <source>
        <dbReference type="ARBA" id="ARBA00022801"/>
    </source>
</evidence>